<sequence length="198" mass="21067">MPQNYPTPSVVLARRIVGLLVLGGLIWGVIAGVSAVFNAISNFFNPQQSLTMVPGDNCQPQQITIEGHVGTAEGVNQGSFNPGDTPYFWFTVTNTGPVDCKFNVGTSVTYYSVTSGSDNVWTSKDCKVSVPRSDTVMDLMPNMPISNPPSDWQRVRSSGSGCSIADGQQVVPAGGASYVLRAEVNGVISENTTQFVLN</sequence>
<dbReference type="EMBL" id="CAEZXL010000013">
    <property type="protein sequence ID" value="CAB4679729.1"/>
    <property type="molecule type" value="Genomic_DNA"/>
</dbReference>
<organism evidence="2">
    <name type="scientific">freshwater metagenome</name>
    <dbReference type="NCBI Taxonomy" id="449393"/>
    <lineage>
        <taxon>unclassified sequences</taxon>
        <taxon>metagenomes</taxon>
        <taxon>ecological metagenomes</taxon>
    </lineage>
</organism>
<accession>A0A6J6N0Z9</accession>
<feature type="transmembrane region" description="Helical" evidence="1">
    <location>
        <begin position="16"/>
        <end position="40"/>
    </location>
</feature>
<dbReference type="AlphaFoldDB" id="A0A6J6N0Z9"/>
<reference evidence="2" key="1">
    <citation type="submission" date="2020-05" db="EMBL/GenBank/DDBJ databases">
        <authorList>
            <person name="Chiriac C."/>
            <person name="Salcher M."/>
            <person name="Ghai R."/>
            <person name="Kavagutti S V."/>
        </authorList>
    </citation>
    <scope>NUCLEOTIDE SEQUENCE</scope>
</reference>
<keyword evidence="1" id="KW-0812">Transmembrane</keyword>
<evidence type="ECO:0000256" key="1">
    <source>
        <dbReference type="SAM" id="Phobius"/>
    </source>
</evidence>
<evidence type="ECO:0000313" key="2">
    <source>
        <dbReference type="EMBL" id="CAB4679729.1"/>
    </source>
</evidence>
<keyword evidence="1" id="KW-0472">Membrane</keyword>
<gene>
    <name evidence="2" type="ORF">UFOPK2373_00164</name>
</gene>
<proteinExistence type="predicted"/>
<keyword evidence="1" id="KW-1133">Transmembrane helix</keyword>
<name>A0A6J6N0Z9_9ZZZZ</name>
<protein>
    <submittedName>
        <fullName evidence="2">Unannotated protein</fullName>
    </submittedName>
</protein>